<dbReference type="InterPro" id="IPR016195">
    <property type="entry name" value="Pol/histidinol_Pase-like"/>
</dbReference>
<dbReference type="GO" id="GO:0006261">
    <property type="term" value="P:DNA-templated DNA replication"/>
    <property type="evidence" value="ECO:0007669"/>
    <property type="project" value="UniProtKB-UniRule"/>
</dbReference>
<keyword evidence="3 7" id="KW-0235">DNA replication</keyword>
<dbReference type="OrthoDB" id="9804290at2"/>
<gene>
    <name evidence="7" type="primary">polC</name>
    <name evidence="9" type="ORF">SAMN02745114_00505</name>
</gene>
<dbReference type="STRING" id="290054.SAMN02745114_00505"/>
<dbReference type="Gene3D" id="2.40.50.140">
    <property type="entry name" value="Nucleic acid-binding proteins"/>
    <property type="match status" value="1"/>
</dbReference>
<evidence type="ECO:0000256" key="3">
    <source>
        <dbReference type="ARBA" id="ARBA00022705"/>
    </source>
</evidence>
<dbReference type="RefSeq" id="WP_078768009.1">
    <property type="nucleotide sequence ID" value="NZ_FUWW01000004.1"/>
</dbReference>
<keyword evidence="7" id="KW-0378">Hydrolase</keyword>
<dbReference type="Pfam" id="PF02811">
    <property type="entry name" value="PHP"/>
    <property type="match status" value="1"/>
</dbReference>
<keyword evidence="10" id="KW-1185">Reference proteome</keyword>
<dbReference type="InterPro" id="IPR004805">
    <property type="entry name" value="DnaE2/DnaE/PolC"/>
</dbReference>
<dbReference type="CDD" id="cd04484">
    <property type="entry name" value="polC_OBF"/>
    <property type="match status" value="1"/>
</dbReference>
<proteinExistence type="inferred from homology"/>
<keyword evidence="7" id="KW-0540">Nuclease</keyword>
<evidence type="ECO:0000313" key="10">
    <source>
        <dbReference type="Proteomes" id="UP000190657"/>
    </source>
</evidence>
<dbReference type="InterPro" id="IPR044923">
    <property type="entry name" value="PolC_middle_finger_sf"/>
</dbReference>
<dbReference type="Proteomes" id="UP000190657">
    <property type="component" value="Unassembled WGS sequence"/>
</dbReference>
<evidence type="ECO:0000256" key="4">
    <source>
        <dbReference type="ARBA" id="ARBA00022839"/>
    </source>
</evidence>
<organism evidence="9 10">
    <name type="scientific">Eubacterium coprostanoligenes</name>
    <dbReference type="NCBI Taxonomy" id="290054"/>
    <lineage>
        <taxon>Bacteria</taxon>
        <taxon>Bacillati</taxon>
        <taxon>Bacillota</taxon>
        <taxon>Clostridia</taxon>
        <taxon>Eubacteriales</taxon>
        <taxon>Eubacteriaceae</taxon>
        <taxon>Eubacterium</taxon>
    </lineage>
</organism>
<dbReference type="GO" id="GO:0003677">
    <property type="term" value="F:DNA binding"/>
    <property type="evidence" value="ECO:0007669"/>
    <property type="project" value="UniProtKB-UniRule"/>
</dbReference>
<dbReference type="InterPro" id="IPR004013">
    <property type="entry name" value="PHP_dom"/>
</dbReference>
<dbReference type="InterPro" id="IPR003141">
    <property type="entry name" value="Pol/His_phosphatase_N"/>
</dbReference>
<keyword evidence="7" id="KW-0963">Cytoplasm</keyword>
<dbReference type="GO" id="GO:0008408">
    <property type="term" value="F:3'-5' exonuclease activity"/>
    <property type="evidence" value="ECO:0007669"/>
    <property type="project" value="UniProtKB-UniRule"/>
</dbReference>
<keyword evidence="1 7" id="KW-0808">Transferase</keyword>
<dbReference type="SUPFAM" id="SSF89550">
    <property type="entry name" value="PHP domain-like"/>
    <property type="match status" value="1"/>
</dbReference>
<dbReference type="HAMAP" id="MF_00356">
    <property type="entry name" value="DNApol_PolC"/>
    <property type="match status" value="1"/>
</dbReference>
<dbReference type="Pfam" id="PF07733">
    <property type="entry name" value="DNA_pol3_alpha"/>
    <property type="match status" value="1"/>
</dbReference>
<protein>
    <recommendedName>
        <fullName evidence="7">DNA polymerase III PolC-type</fullName>
        <shortName evidence="7">PolIII</shortName>
        <ecNumber evidence="7">2.7.7.7</ecNumber>
    </recommendedName>
</protein>
<feature type="domain" description="Polymerase/histidinol phosphatase N-terminal" evidence="8">
    <location>
        <begin position="322"/>
        <end position="389"/>
    </location>
</feature>
<dbReference type="Gene3D" id="3.30.1900.20">
    <property type="match status" value="2"/>
</dbReference>
<dbReference type="NCBIfam" id="NF001688">
    <property type="entry name" value="PRK00448.1"/>
    <property type="match status" value="1"/>
</dbReference>
<evidence type="ECO:0000256" key="7">
    <source>
        <dbReference type="HAMAP-Rule" id="MF_00356"/>
    </source>
</evidence>
<comment type="subcellular location">
    <subcellularLocation>
        <location evidence="7">Cytoplasm</location>
    </subcellularLocation>
</comment>
<dbReference type="Gene3D" id="6.10.140.1510">
    <property type="match status" value="1"/>
</dbReference>
<name>A0A1T4KJV8_9FIRM</name>
<comment type="similarity">
    <text evidence="7">Belongs to the DNA polymerase type-C family. PolC subfamily.</text>
</comment>
<dbReference type="Gene3D" id="1.10.150.870">
    <property type="match status" value="1"/>
</dbReference>
<dbReference type="InterPro" id="IPR040982">
    <property type="entry name" value="DNA_pol3_finger"/>
</dbReference>
<sequence length="1312" mass="147442">MAKIYDYFSQYIDGDDLAIVGSGEITRFAVYREARRLELGVLLDKTVDYSVIERIQKSLVKNLQLENAELNIKYPSSLFSTETVPVVLSKIGALNPVVNGFFDNADAEIEDNILTICLKNGGKELLEAQEVNKDIIRAVYDMFGVDLDDVSFLEVETFDMESAVRKAAEAKAAEKAKEEAEKEKYVPHVQLGDLPLYADTRKQIMGRPIKDLPKPIKEIRPDDGFVTVWGDIFNLDVRDTKRGDSRILTFCITDQTSSVSVKIFEKRNIIDPIIKNLEAAGTILISGLYKLDTYLNEYIIMPNHIESIKKIEKQDTAEEKRVELHMHSSMSEMDGMTPVSKLVERAAKWGHRAVAITDHGVVQALPEAYATAKSKGIKLILGMEGYLVDDTLYPDFMNMKSRDFQRHHIILLVKADNSMPMRLDENWRPVMDEPEDGIIHRGRKNLYELISSSNVKTFKNRPLIPKTMLAKKREDILIGSACEQGEIIQAILRGKSDDELLKLAEFYDYLEIQPNGNNEFMLHTSDQEYITTKRGEQKYNPYWRVNTEEDLININKKVVELADKLGKLVVATGDVHFLDPEDSKLRAIVMASKGFDDADNQAPLYFKTTDEMLEDFAWAGDRAKEFVVDNPNKIADMIQDKLPPIPPGTYQPYIEGADDELTEKCWATAKELYGDPVPEYVASRLERELNSIISHGYGVLYVIAKRLVEESERRGYLVGSRGSVGSSLAAHFGGISEVNPLAPHYYCKKCKHSEFFLNGEYGSGFDLPKKDCPVCGEPMKRDGHEIPFETFLGFDGDKEPDIDLNFSGEVQGQIHRFTETLFGKEYVFKAGTMSTIAEKTAYGYVLNYFRERDKYTGERVEKAKENLAESNSMLSTIPRAEVERLATLIDKGKITRTTGQHPGGMVVVPDKYTVEDFTPIQYPSNDEKKGTYTTHFDFKNSLHDTLLKLDELGHDNPTLYKYLEDSTGIPVMDVDLSDPKLYELITSCAPLGVSPEDIDNPTGTLAIPEMGTPFVVGMLTEAQPKTFADLLQISGLSHGTDVWLGNAQELIDNGTCTISEVIGCRDDIMTYLIHKLEAYERKTGKKAPLTKKDCFKIMEYTRKGKAPKELPPYEEGMKTIGVEQWYIDSCYKIKYMFPKAHAAAYVIAALRIAWYKIYYPVQFYSAFFTVRGGAIDAVAAVQGKEAVKRKMNEIKLKGNEATAKEESQYVVLQIVIEMLARGYEFLPVDLNKSDWRIYKIEDGKIRLPFSAIDGIGETAAQAIADAVQRNPDGFVASDDLANEPGVGKSVVDALRAAGALGDLPETTQISLF</sequence>
<keyword evidence="2 7" id="KW-0548">Nucleotidyltransferase</keyword>
<accession>A0A1T4KJV8</accession>
<comment type="catalytic activity">
    <reaction evidence="6 7">
        <text>DNA(n) + a 2'-deoxyribonucleoside 5'-triphosphate = DNA(n+1) + diphosphate</text>
        <dbReference type="Rhea" id="RHEA:22508"/>
        <dbReference type="Rhea" id="RHEA-COMP:17339"/>
        <dbReference type="Rhea" id="RHEA-COMP:17340"/>
        <dbReference type="ChEBI" id="CHEBI:33019"/>
        <dbReference type="ChEBI" id="CHEBI:61560"/>
        <dbReference type="ChEBI" id="CHEBI:173112"/>
        <dbReference type="EC" id="2.7.7.7"/>
    </reaction>
</comment>
<dbReference type="SMART" id="SM00481">
    <property type="entry name" value="POLIIIAc"/>
    <property type="match status" value="1"/>
</dbReference>
<dbReference type="NCBIfam" id="TIGR01405">
    <property type="entry name" value="polC_Gram_pos"/>
    <property type="match status" value="1"/>
</dbReference>
<evidence type="ECO:0000256" key="2">
    <source>
        <dbReference type="ARBA" id="ARBA00022695"/>
    </source>
</evidence>
<keyword evidence="4 7" id="KW-0269">Exonuclease</keyword>
<dbReference type="Gene3D" id="3.20.20.140">
    <property type="entry name" value="Metal-dependent hydrolases"/>
    <property type="match status" value="1"/>
</dbReference>
<reference evidence="9 10" key="1">
    <citation type="submission" date="2017-02" db="EMBL/GenBank/DDBJ databases">
        <authorList>
            <person name="Peterson S.W."/>
        </authorList>
    </citation>
    <scope>NUCLEOTIDE SEQUENCE [LARGE SCALE GENOMIC DNA]</scope>
    <source>
        <strain evidence="9 10">ATCC 51222</strain>
    </source>
</reference>
<evidence type="ECO:0000256" key="6">
    <source>
        <dbReference type="ARBA" id="ARBA00049244"/>
    </source>
</evidence>
<dbReference type="InterPro" id="IPR012340">
    <property type="entry name" value="NA-bd_OB-fold"/>
</dbReference>
<evidence type="ECO:0000313" key="9">
    <source>
        <dbReference type="EMBL" id="SJZ42657.1"/>
    </source>
</evidence>
<dbReference type="InterPro" id="IPR029460">
    <property type="entry name" value="DNAPol_HHH"/>
</dbReference>
<dbReference type="Pfam" id="PF17657">
    <property type="entry name" value="DNA_pol3_finger"/>
    <property type="match status" value="1"/>
</dbReference>
<dbReference type="PANTHER" id="PTHR32294">
    <property type="entry name" value="DNA POLYMERASE III SUBUNIT ALPHA"/>
    <property type="match status" value="1"/>
</dbReference>
<evidence type="ECO:0000256" key="1">
    <source>
        <dbReference type="ARBA" id="ARBA00022679"/>
    </source>
</evidence>
<dbReference type="GO" id="GO:0003887">
    <property type="term" value="F:DNA-directed DNA polymerase activity"/>
    <property type="evidence" value="ECO:0007669"/>
    <property type="project" value="UniProtKB-UniRule"/>
</dbReference>
<evidence type="ECO:0000256" key="5">
    <source>
        <dbReference type="ARBA" id="ARBA00022932"/>
    </source>
</evidence>
<dbReference type="CDD" id="cd07435">
    <property type="entry name" value="PHP_PolIIIA_POLC"/>
    <property type="match status" value="1"/>
</dbReference>
<dbReference type="Pfam" id="PF14579">
    <property type="entry name" value="HHH_6"/>
    <property type="match status" value="1"/>
</dbReference>
<dbReference type="Gene3D" id="1.10.150.700">
    <property type="entry name" value="PolC, middle finger domain"/>
    <property type="match status" value="1"/>
</dbReference>
<dbReference type="InterPro" id="IPR011708">
    <property type="entry name" value="DNA_pol3_alpha_NTPase_dom"/>
</dbReference>
<dbReference type="InterPro" id="IPR006308">
    <property type="entry name" value="Pol_III_a_PolC-type_gram_pos"/>
</dbReference>
<keyword evidence="5 7" id="KW-0239">DNA-directed DNA polymerase</keyword>
<dbReference type="EMBL" id="FUWW01000004">
    <property type="protein sequence ID" value="SJZ42657.1"/>
    <property type="molecule type" value="Genomic_DNA"/>
</dbReference>
<evidence type="ECO:0000259" key="8">
    <source>
        <dbReference type="SMART" id="SM00481"/>
    </source>
</evidence>
<dbReference type="EC" id="2.7.7.7" evidence="7"/>
<dbReference type="PANTHER" id="PTHR32294:SF5">
    <property type="entry name" value="DNA POLYMERASE III POLC-TYPE"/>
    <property type="match status" value="1"/>
</dbReference>
<dbReference type="GO" id="GO:0005737">
    <property type="term" value="C:cytoplasm"/>
    <property type="evidence" value="ECO:0007669"/>
    <property type="project" value="UniProtKB-SubCell"/>
</dbReference>
<comment type="function">
    <text evidence="7">Required for replicative DNA synthesis. This DNA polymerase also exhibits 3' to 5' exonuclease activity.</text>
</comment>